<dbReference type="InterPro" id="IPR050834">
    <property type="entry name" value="Glycosyltransf_2"/>
</dbReference>
<protein>
    <submittedName>
        <fullName evidence="2">Glycosyltransferase family A protein</fullName>
    </submittedName>
</protein>
<dbReference type="Pfam" id="PF00535">
    <property type="entry name" value="Glycos_transf_2"/>
    <property type="match status" value="1"/>
</dbReference>
<dbReference type="SUPFAM" id="SSF53448">
    <property type="entry name" value="Nucleotide-diphospho-sugar transferases"/>
    <property type="match status" value="1"/>
</dbReference>
<organism evidence="2 3">
    <name type="scientific">Candidatus Nitronereus thalassa</name>
    <dbReference type="NCBI Taxonomy" id="3020898"/>
    <lineage>
        <taxon>Bacteria</taxon>
        <taxon>Pseudomonadati</taxon>
        <taxon>Nitrospirota</taxon>
        <taxon>Nitrospiria</taxon>
        <taxon>Nitrospirales</taxon>
        <taxon>Nitrospiraceae</taxon>
        <taxon>Candidatus Nitronereus</taxon>
    </lineage>
</organism>
<reference evidence="2 3" key="1">
    <citation type="journal article" date="2023" name="ISME J.">
        <title>Cultivation and genomic characterization of novel and ubiquitous marine nitrite-oxidizing bacteria from the Nitrospirales.</title>
        <authorList>
            <person name="Mueller A.J."/>
            <person name="Daebeler A."/>
            <person name="Herbold C.W."/>
            <person name="Kirkegaard R.H."/>
            <person name="Daims H."/>
        </authorList>
    </citation>
    <scope>NUCLEOTIDE SEQUENCE [LARGE SCALE GENOMIC DNA]</scope>
    <source>
        <strain evidence="2 3">EB</strain>
    </source>
</reference>
<evidence type="ECO:0000313" key="2">
    <source>
        <dbReference type="EMBL" id="MDT7041549.1"/>
    </source>
</evidence>
<comment type="caution">
    <text evidence="2">The sequence shown here is derived from an EMBL/GenBank/DDBJ whole genome shotgun (WGS) entry which is preliminary data.</text>
</comment>
<dbReference type="Gene3D" id="3.90.550.10">
    <property type="entry name" value="Spore Coat Polysaccharide Biosynthesis Protein SpsA, Chain A"/>
    <property type="match status" value="1"/>
</dbReference>
<keyword evidence="3" id="KW-1185">Reference proteome</keyword>
<accession>A0ABU3K572</accession>
<dbReference type="RefSeq" id="WP_313831899.1">
    <property type="nucleotide sequence ID" value="NZ_JAQOUE010000001.1"/>
</dbReference>
<dbReference type="InterPro" id="IPR001173">
    <property type="entry name" value="Glyco_trans_2-like"/>
</dbReference>
<dbReference type="PANTHER" id="PTHR43685:SF2">
    <property type="entry name" value="GLYCOSYLTRANSFERASE 2-LIKE DOMAIN-CONTAINING PROTEIN"/>
    <property type="match status" value="1"/>
</dbReference>
<dbReference type="EMBL" id="JAQOUE010000001">
    <property type="protein sequence ID" value="MDT7041549.1"/>
    <property type="molecule type" value="Genomic_DNA"/>
</dbReference>
<evidence type="ECO:0000259" key="1">
    <source>
        <dbReference type="Pfam" id="PF00535"/>
    </source>
</evidence>
<dbReference type="Proteomes" id="UP001250932">
    <property type="component" value="Unassembled WGS sequence"/>
</dbReference>
<proteinExistence type="predicted"/>
<sequence length="343" mass="39409">MRIGLSPTRTQKSNYQPARVTICILTYIPDQIGYFANRFNVLKMSLASIFKHTPQPYDIMVFDNGSCSEVVTYLRELQTQGRIRYLILSQDNIGILNALKVMFNAAPGEIIAYSQDDVLFHSGWLEAHLKVIDEFPRVGMVSGVPIRWQFRYGNQYLKDYLSQYPEIAVQYGKFIPEEWEKDFFQSVGWAMKDATACTSGCTDILLERKGLQAYSTATHFQYVTPKAVILEGLNACKWDSRLMGGEGPASEESNATESGLDERIDSLGYARLSTFGRFVDHIGNVITPEFEGRLADLKLEEKVEVWSPPSTFFWKIVRKRFIREGVRRMYNWLYFLLRYSPTP</sequence>
<evidence type="ECO:0000313" key="3">
    <source>
        <dbReference type="Proteomes" id="UP001250932"/>
    </source>
</evidence>
<dbReference type="InterPro" id="IPR029044">
    <property type="entry name" value="Nucleotide-diphossugar_trans"/>
</dbReference>
<feature type="domain" description="Glycosyltransferase 2-like" evidence="1">
    <location>
        <begin position="37"/>
        <end position="147"/>
    </location>
</feature>
<gene>
    <name evidence="2" type="ORF">PPG34_04255</name>
</gene>
<dbReference type="PANTHER" id="PTHR43685">
    <property type="entry name" value="GLYCOSYLTRANSFERASE"/>
    <property type="match status" value="1"/>
</dbReference>
<name>A0ABU3K572_9BACT</name>
<dbReference type="CDD" id="cd00761">
    <property type="entry name" value="Glyco_tranf_GTA_type"/>
    <property type="match status" value="1"/>
</dbReference>